<name>A0A9N7V4X7_PLEPL</name>
<evidence type="ECO:0000313" key="3">
    <source>
        <dbReference type="Proteomes" id="UP001153269"/>
    </source>
</evidence>
<feature type="region of interest" description="Disordered" evidence="1">
    <location>
        <begin position="106"/>
        <end position="141"/>
    </location>
</feature>
<feature type="compositionally biased region" description="Basic and acidic residues" evidence="1">
    <location>
        <begin position="124"/>
        <end position="141"/>
    </location>
</feature>
<evidence type="ECO:0000313" key="2">
    <source>
        <dbReference type="EMBL" id="CAB1442709.1"/>
    </source>
</evidence>
<reference evidence="2" key="1">
    <citation type="submission" date="2020-03" db="EMBL/GenBank/DDBJ databases">
        <authorList>
            <person name="Weist P."/>
        </authorList>
    </citation>
    <scope>NUCLEOTIDE SEQUENCE</scope>
</reference>
<protein>
    <submittedName>
        <fullName evidence="2">Uncharacterized protein</fullName>
    </submittedName>
</protein>
<feature type="region of interest" description="Disordered" evidence="1">
    <location>
        <begin position="1"/>
        <end position="89"/>
    </location>
</feature>
<accession>A0A9N7V4X7</accession>
<comment type="caution">
    <text evidence="2">The sequence shown here is derived from an EMBL/GenBank/DDBJ whole genome shotgun (WGS) entry which is preliminary data.</text>
</comment>
<dbReference type="AlphaFoldDB" id="A0A9N7V4X7"/>
<feature type="compositionally biased region" description="Gly residues" evidence="1">
    <location>
        <begin position="24"/>
        <end position="34"/>
    </location>
</feature>
<sequence length="141" mass="15232">MCCFETSDRSSQNRASEGGRWETRGGGGGGGGGRLKLPGKSEDELQVSVEPRWMSGDDMDDLCRAKRQTPPRGRSQPAAVLHGGLPNAQPQPVQMAQAAVPAVSQLYPDLDLPAAEGEDSPTSPRERERERSMEGKRTRKS</sequence>
<organism evidence="2 3">
    <name type="scientific">Pleuronectes platessa</name>
    <name type="common">European plaice</name>
    <dbReference type="NCBI Taxonomy" id="8262"/>
    <lineage>
        <taxon>Eukaryota</taxon>
        <taxon>Metazoa</taxon>
        <taxon>Chordata</taxon>
        <taxon>Craniata</taxon>
        <taxon>Vertebrata</taxon>
        <taxon>Euteleostomi</taxon>
        <taxon>Actinopterygii</taxon>
        <taxon>Neopterygii</taxon>
        <taxon>Teleostei</taxon>
        <taxon>Neoteleostei</taxon>
        <taxon>Acanthomorphata</taxon>
        <taxon>Carangaria</taxon>
        <taxon>Pleuronectiformes</taxon>
        <taxon>Pleuronectoidei</taxon>
        <taxon>Pleuronectidae</taxon>
        <taxon>Pleuronectes</taxon>
    </lineage>
</organism>
<keyword evidence="3" id="KW-1185">Reference proteome</keyword>
<gene>
    <name evidence="2" type="ORF">PLEPLA_LOCUS30427</name>
</gene>
<dbReference type="Proteomes" id="UP001153269">
    <property type="component" value="Unassembled WGS sequence"/>
</dbReference>
<evidence type="ECO:0000256" key="1">
    <source>
        <dbReference type="SAM" id="MobiDB-lite"/>
    </source>
</evidence>
<proteinExistence type="predicted"/>
<dbReference type="EMBL" id="CADEAL010002902">
    <property type="protein sequence ID" value="CAB1442709.1"/>
    <property type="molecule type" value="Genomic_DNA"/>
</dbReference>